<keyword evidence="2" id="KW-1003">Cell membrane</keyword>
<evidence type="ECO:0000256" key="4">
    <source>
        <dbReference type="ARBA" id="ARBA00022679"/>
    </source>
</evidence>
<name>A0A3M0BK75_9AQUI</name>
<feature type="transmembrane region" description="Helical" evidence="8">
    <location>
        <begin position="276"/>
        <end position="294"/>
    </location>
</feature>
<dbReference type="AlphaFoldDB" id="A0A3M0BK75"/>
<dbReference type="GO" id="GO:0016763">
    <property type="term" value="F:pentosyltransferase activity"/>
    <property type="evidence" value="ECO:0007669"/>
    <property type="project" value="TreeGrafter"/>
</dbReference>
<keyword evidence="5 8" id="KW-0812">Transmembrane</keyword>
<evidence type="ECO:0000313" key="10">
    <source>
        <dbReference type="EMBL" id="RMA97740.1"/>
    </source>
</evidence>
<feature type="transmembrane region" description="Helical" evidence="8">
    <location>
        <begin position="300"/>
        <end position="319"/>
    </location>
</feature>
<dbReference type="Pfam" id="PF13231">
    <property type="entry name" value="PMT_2"/>
    <property type="match status" value="1"/>
</dbReference>
<evidence type="ECO:0000256" key="5">
    <source>
        <dbReference type="ARBA" id="ARBA00022692"/>
    </source>
</evidence>
<dbReference type="Proteomes" id="UP000280842">
    <property type="component" value="Unassembled WGS sequence"/>
</dbReference>
<reference evidence="10 11" key="1">
    <citation type="submission" date="2018-10" db="EMBL/GenBank/DDBJ databases">
        <title>Genomic Encyclopedia of Archaeal and Bacterial Type Strains, Phase II (KMG-II): from individual species to whole genera.</title>
        <authorList>
            <person name="Goeker M."/>
        </authorList>
    </citation>
    <scope>NUCLEOTIDE SEQUENCE [LARGE SCALE GENOMIC DNA]</scope>
    <source>
        <strain evidence="10 11">VM1</strain>
    </source>
</reference>
<feature type="transmembrane region" description="Helical" evidence="8">
    <location>
        <begin position="192"/>
        <end position="212"/>
    </location>
</feature>
<feature type="domain" description="Glycosyltransferase RgtA/B/C/D-like" evidence="9">
    <location>
        <begin position="51"/>
        <end position="210"/>
    </location>
</feature>
<feature type="transmembrane region" description="Helical" evidence="8">
    <location>
        <begin position="6"/>
        <end position="26"/>
    </location>
</feature>
<keyword evidence="6 8" id="KW-1133">Transmembrane helix</keyword>
<dbReference type="GO" id="GO:0005886">
    <property type="term" value="C:plasma membrane"/>
    <property type="evidence" value="ECO:0007669"/>
    <property type="project" value="UniProtKB-SubCell"/>
</dbReference>
<evidence type="ECO:0000256" key="8">
    <source>
        <dbReference type="SAM" id="Phobius"/>
    </source>
</evidence>
<evidence type="ECO:0000256" key="2">
    <source>
        <dbReference type="ARBA" id="ARBA00022475"/>
    </source>
</evidence>
<accession>A0A3M0BK75</accession>
<dbReference type="PANTHER" id="PTHR33908:SF11">
    <property type="entry name" value="MEMBRANE PROTEIN"/>
    <property type="match status" value="1"/>
</dbReference>
<dbReference type="PANTHER" id="PTHR33908">
    <property type="entry name" value="MANNOSYLTRANSFERASE YKCB-RELATED"/>
    <property type="match status" value="1"/>
</dbReference>
<evidence type="ECO:0000256" key="1">
    <source>
        <dbReference type="ARBA" id="ARBA00004651"/>
    </source>
</evidence>
<dbReference type="GO" id="GO:0009103">
    <property type="term" value="P:lipopolysaccharide biosynthetic process"/>
    <property type="evidence" value="ECO:0007669"/>
    <property type="project" value="UniProtKB-ARBA"/>
</dbReference>
<keyword evidence="11" id="KW-1185">Reference proteome</keyword>
<feature type="transmembrane region" description="Helical" evidence="8">
    <location>
        <begin position="326"/>
        <end position="346"/>
    </location>
</feature>
<dbReference type="EMBL" id="REFO01000010">
    <property type="protein sequence ID" value="RMA97740.1"/>
    <property type="molecule type" value="Genomic_DNA"/>
</dbReference>
<keyword evidence="7 8" id="KW-0472">Membrane</keyword>
<proteinExistence type="predicted"/>
<keyword evidence="4 10" id="KW-0808">Transferase</keyword>
<keyword evidence="3 10" id="KW-0328">Glycosyltransferase</keyword>
<feature type="transmembrane region" description="Helical" evidence="8">
    <location>
        <begin position="243"/>
        <end position="264"/>
    </location>
</feature>
<evidence type="ECO:0000259" key="9">
    <source>
        <dbReference type="Pfam" id="PF13231"/>
    </source>
</evidence>
<comment type="caution">
    <text evidence="10">The sequence shown here is derived from an EMBL/GenBank/DDBJ whole genome shotgun (WGS) entry which is preliminary data.</text>
</comment>
<sequence length="495" mass="58664">MMSKYLKLALVFHISIFFVRILYVLFRDIDLSPEEAQYWLWSKHLDLSYYSKPPLIAYMNFISTSIFGDTELGIRINAVIIGFFLALITFYFTKYLFKDEKLAFFSSIFIYLIPAYDIASILFLTDTPLVLFWGLTTFYFFKAYKEDKPIYWILTGIFAGLGFLAKYSMVFFFPIALIFLFIFNRNTFKNKWFYISIFIAFLFTLPVIIWNIQNNFVSFKHVETLAGVNKTTSTLHLNYIGDYILGQIGFNSVFLFPFFVYALIKGFKERKKAEIFYLWIPAIFVFIVFLLISLKKRVYVNWPVFAYFSFYILTAFYIYKKKLLKIGTLLFALSGLSIIILFYTPILDKLHLTKLLPPEKDPTKRIVGWEGLGKKVENEIKSLNTDKYFIFSDSYQVASELAFYVKPFKQTYCINLGRRMNQFDLWKGINQFKNKNYYGIYVTYGGLPKRVEDAFKSVVKKTYYSIVYRGKEVYRLHIYILKDFKYLKQPSIYSF</sequence>
<comment type="subcellular location">
    <subcellularLocation>
        <location evidence="1">Cell membrane</location>
        <topology evidence="1">Multi-pass membrane protein</topology>
    </subcellularLocation>
</comment>
<feature type="transmembrane region" description="Helical" evidence="8">
    <location>
        <begin position="104"/>
        <end position="125"/>
    </location>
</feature>
<dbReference type="InterPro" id="IPR038731">
    <property type="entry name" value="RgtA/B/C-like"/>
</dbReference>
<dbReference type="InterPro" id="IPR050297">
    <property type="entry name" value="LipidA_mod_glycosyltrf_83"/>
</dbReference>
<feature type="transmembrane region" description="Helical" evidence="8">
    <location>
        <begin position="150"/>
        <end position="183"/>
    </location>
</feature>
<evidence type="ECO:0000256" key="7">
    <source>
        <dbReference type="ARBA" id="ARBA00023136"/>
    </source>
</evidence>
<organism evidence="10 11">
    <name type="scientific">Hydrogenothermus marinus</name>
    <dbReference type="NCBI Taxonomy" id="133270"/>
    <lineage>
        <taxon>Bacteria</taxon>
        <taxon>Pseudomonadati</taxon>
        <taxon>Aquificota</taxon>
        <taxon>Aquificia</taxon>
        <taxon>Aquificales</taxon>
        <taxon>Hydrogenothermaceae</taxon>
        <taxon>Hydrogenothermus</taxon>
    </lineage>
</organism>
<evidence type="ECO:0000256" key="3">
    <source>
        <dbReference type="ARBA" id="ARBA00022676"/>
    </source>
</evidence>
<evidence type="ECO:0000313" key="11">
    <source>
        <dbReference type="Proteomes" id="UP000280842"/>
    </source>
</evidence>
<evidence type="ECO:0000256" key="6">
    <source>
        <dbReference type="ARBA" id="ARBA00022989"/>
    </source>
</evidence>
<protein>
    <submittedName>
        <fullName evidence="10">Dolichyl-phosphate-mannose-protein mannosyltransferase</fullName>
    </submittedName>
</protein>
<feature type="transmembrane region" description="Helical" evidence="8">
    <location>
        <begin position="74"/>
        <end position="92"/>
    </location>
</feature>
<gene>
    <name evidence="10" type="ORF">CLV39_0364</name>
</gene>